<dbReference type="InterPro" id="IPR005510">
    <property type="entry name" value="Csm4"/>
</dbReference>
<evidence type="ECO:0000256" key="1">
    <source>
        <dbReference type="ARBA" id="ARBA00005772"/>
    </source>
</evidence>
<evidence type="ECO:0000256" key="2">
    <source>
        <dbReference type="ARBA" id="ARBA00016109"/>
    </source>
</evidence>
<dbReference type="NCBIfam" id="TIGR01903">
    <property type="entry name" value="cas5_csm4"/>
    <property type="match status" value="1"/>
</dbReference>
<dbReference type="Proteomes" id="UP000256873">
    <property type="component" value="Unassembled WGS sequence"/>
</dbReference>
<evidence type="ECO:0000313" key="6">
    <source>
        <dbReference type="EMBL" id="REJ42952.1"/>
    </source>
</evidence>
<evidence type="ECO:0000313" key="7">
    <source>
        <dbReference type="Proteomes" id="UP000256873"/>
    </source>
</evidence>
<evidence type="ECO:0000259" key="5">
    <source>
        <dbReference type="Pfam" id="PF17953"/>
    </source>
</evidence>
<dbReference type="GO" id="GO:0051607">
    <property type="term" value="P:defense response to virus"/>
    <property type="evidence" value="ECO:0007669"/>
    <property type="project" value="UniProtKB-KW"/>
</dbReference>
<accession>A0A3E0L752</accession>
<comment type="caution">
    <text evidence="6">The sequence shown here is derived from an EMBL/GenBank/DDBJ whole genome shotgun (WGS) entry which is preliminary data.</text>
</comment>
<feature type="domain" description="Csm4 C-terminal" evidence="5">
    <location>
        <begin position="268"/>
        <end position="360"/>
    </location>
</feature>
<organism evidence="6 7">
    <name type="scientific">Microcystis flos-aquae TF09</name>
    <dbReference type="NCBI Taxonomy" id="2060473"/>
    <lineage>
        <taxon>Bacteria</taxon>
        <taxon>Bacillati</taxon>
        <taxon>Cyanobacteriota</taxon>
        <taxon>Cyanophyceae</taxon>
        <taxon>Oscillatoriophycideae</taxon>
        <taxon>Chroococcales</taxon>
        <taxon>Microcystaceae</taxon>
        <taxon>Microcystis</taxon>
    </lineage>
</organism>
<protein>
    <recommendedName>
        <fullName evidence="2">CRISPR system Cms protein Csm4</fullName>
    </recommendedName>
</protein>
<keyword evidence="4" id="KW-0051">Antiviral defense</keyword>
<dbReference type="EMBL" id="QQWC01000002">
    <property type="protein sequence ID" value="REJ42952.1"/>
    <property type="molecule type" value="Genomic_DNA"/>
</dbReference>
<keyword evidence="3" id="KW-0694">RNA-binding</keyword>
<reference evidence="6 7" key="1">
    <citation type="submission" date="2017-10" db="EMBL/GenBank/DDBJ databases">
        <title>A large-scale comparative metagenomic study reveals the eutrophication-driven functional interactions in six Microcystis-epibionts communities.</title>
        <authorList>
            <person name="Li Q."/>
            <person name="Lin F."/>
        </authorList>
    </citation>
    <scope>NUCLEOTIDE SEQUENCE [LARGE SCALE GENOMIC DNA]</scope>
    <source>
        <strain evidence="6">TF09</strain>
    </source>
</reference>
<gene>
    <name evidence="6" type="primary">csm4</name>
    <name evidence="6" type="ORF">DWQ54_08620</name>
</gene>
<dbReference type="AlphaFoldDB" id="A0A3E0L752"/>
<sequence>MGTWKIVELKFDPCLAHFGELGIGMESTIERVYSDNLFSAWMSAYARLYPEEIEGLFDLFLNNNPPPIRISSTFIYRKTSEGTIYYLPRPLRFPVNYPAEDLAFFKTYKSLHYLPLEIWQRWYQGEGFNHEDIEELEERAKKGGEGNEGKLAQTGLFDYKQAFSTDKVPKIAVDRNTRATNLYHVAFVRFVAEGENERSGLYFLVNICSTGEFWQKRLENALNWLGEEGIGGERSSGAGRFQATWLDLSEAGSPWREMIEYSGTPVNYSLISLFWDDNQSFLRELSVNSISSYQLQERGGWIAESNIRRQNVRMFAEGSVFFTQPAGKLINVTPRELRKQDGGYKTHPIYRNGISVSLPIKVSNC</sequence>
<proteinExistence type="inferred from homology"/>
<dbReference type="GO" id="GO:0003723">
    <property type="term" value="F:RNA binding"/>
    <property type="evidence" value="ECO:0007669"/>
    <property type="project" value="UniProtKB-KW"/>
</dbReference>
<evidence type="ECO:0000256" key="3">
    <source>
        <dbReference type="ARBA" id="ARBA00022884"/>
    </source>
</evidence>
<dbReference type="Pfam" id="PF17953">
    <property type="entry name" value="Csm4_C"/>
    <property type="match status" value="1"/>
</dbReference>
<evidence type="ECO:0000256" key="4">
    <source>
        <dbReference type="ARBA" id="ARBA00023118"/>
    </source>
</evidence>
<dbReference type="InterPro" id="IPR040932">
    <property type="entry name" value="Csm4_C"/>
</dbReference>
<comment type="similarity">
    <text evidence="1">Belongs to the CRISPR-associated Csm4 family.</text>
</comment>
<name>A0A3E0L752_9CHRO</name>